<comment type="caution">
    <text evidence="36">The sequence shown here is derived from an EMBL/GenBank/DDBJ whole genome shotgun (WGS) entry which is preliminary data.</text>
</comment>
<reference evidence="22" key="4">
    <citation type="submission" date="2018-07" db="EMBL/GenBank/DDBJ databases">
        <authorList>
            <consortium name="NARMS: The National Antimicrobial Resistance Monitoring System"/>
        </authorList>
    </citation>
    <scope>NUCLEOTIDE SEQUENCE</scope>
    <source>
        <strain evidence="22">CVM N57313F</strain>
        <strain evidence="16">FSIS11815297</strain>
        <strain evidence="24">FSIS1607168</strain>
    </source>
</reference>
<evidence type="ECO:0000313" key="28">
    <source>
        <dbReference type="EMBL" id="HAD8177430.1"/>
    </source>
</evidence>
<proteinExistence type="predicted"/>
<dbReference type="EMBL" id="AAHMZR010000032">
    <property type="protein sequence ID" value="EBY0577295.1"/>
    <property type="molecule type" value="Genomic_DNA"/>
</dbReference>
<name>A0A2T9I1T7_SALET</name>
<evidence type="ECO:0000313" key="14">
    <source>
        <dbReference type="EMBL" id="EBY6738992.1"/>
    </source>
</evidence>
<dbReference type="EMBL" id="AAKNHU010000012">
    <property type="protein sequence ID" value="ECT6084154.1"/>
    <property type="molecule type" value="Genomic_DNA"/>
</dbReference>
<evidence type="ECO:0000313" key="34">
    <source>
        <dbReference type="EMBL" id="HAE0450421.1"/>
    </source>
</evidence>
<evidence type="ECO:0000313" key="26">
    <source>
        <dbReference type="EMBL" id="HAC6812949.1"/>
    </source>
</evidence>
<evidence type="ECO:0000313" key="33">
    <source>
        <dbReference type="EMBL" id="HAE0208288.1"/>
    </source>
</evidence>
<sequence length="76" mass="8423">MSVASLYCLLIGSRLIGVYVMPLASPFYLLIGVGLINVDVMSLASQRILLFISTQRTHKSAFCVEINKFLYLLLLA</sequence>
<dbReference type="EMBL" id="DAAQOM010000006">
    <property type="protein sequence ID" value="HAE0206069.1"/>
    <property type="molecule type" value="Genomic_DNA"/>
</dbReference>
<organism evidence="36 37">
    <name type="scientific">Salmonella enterica subsp. enterica serovar Agona</name>
    <dbReference type="NCBI Taxonomy" id="58095"/>
    <lineage>
        <taxon>Bacteria</taxon>
        <taxon>Pseudomonadati</taxon>
        <taxon>Pseudomonadota</taxon>
        <taxon>Gammaproteobacteria</taxon>
        <taxon>Enterobacterales</taxon>
        <taxon>Enterobacteriaceae</taxon>
        <taxon>Salmonella</taxon>
    </lineage>
</organism>
<dbReference type="EMBL" id="DAAMIM010000041">
    <property type="protein sequence ID" value="HAC6812949.1"/>
    <property type="molecule type" value="Genomic_DNA"/>
</dbReference>
<dbReference type="EMBL" id="AAGQWK010000029">
    <property type="protein sequence ID" value="EBR0144221.1"/>
    <property type="molecule type" value="Genomic_DNA"/>
</dbReference>
<evidence type="ECO:0000313" key="18">
    <source>
        <dbReference type="EMBL" id="ECA7462394.1"/>
    </source>
</evidence>
<dbReference type="EMBL" id="DAAQOM010000040">
    <property type="protein sequence ID" value="HAE0208288.1"/>
    <property type="molecule type" value="Genomic_DNA"/>
</dbReference>
<evidence type="ECO:0000313" key="22">
    <source>
        <dbReference type="EMBL" id="ECT6084154.1"/>
    </source>
</evidence>
<dbReference type="EMBL" id="AAHNKL010000023">
    <property type="protein sequence ID" value="EBY1991161.1"/>
    <property type="molecule type" value="Genomic_DNA"/>
</dbReference>
<dbReference type="EMBL" id="DAAQQN010000010">
    <property type="protein sequence ID" value="HAE0450421.1"/>
    <property type="molecule type" value="Genomic_DNA"/>
</dbReference>
<evidence type="ECO:0000313" key="15">
    <source>
        <dbReference type="EMBL" id="EBY6739683.1"/>
    </source>
</evidence>
<evidence type="ECO:0000313" key="24">
    <source>
        <dbReference type="EMBL" id="ECU7931556.1"/>
    </source>
</evidence>
<evidence type="ECO:0000313" key="6">
    <source>
        <dbReference type="EMBL" id="EBR9963185.1"/>
    </source>
</evidence>
<dbReference type="EMBL" id="DAAPXI010000005">
    <property type="protein sequence ID" value="HAD8175024.1"/>
    <property type="molecule type" value="Genomic_DNA"/>
</dbReference>
<reference evidence="27" key="5">
    <citation type="submission" date="2019-01" db="EMBL/GenBank/DDBJ databases">
        <authorList>
            <consortium name="NCBI Pathogen Detection Project"/>
        </authorList>
    </citation>
    <scope>NUCLEOTIDE SEQUENCE</scope>
    <source>
        <strain evidence="26">09-3426</strain>
        <strain evidence="27">CE06.035</strain>
        <strain evidence="32">Sam_3440b185-6731-4f40-abe7-826e6475c527</strain>
        <strain evidence="34">Sam_5f569ebd-755b-4147-8429-4678b9c250cc</strain>
        <strain evidence="30">Sam_8b55db79-2e89-45d5-a9a1-8092f0a17964</strain>
        <strain evidence="29">Sam_997f2e98-28ae-496a-bdd7-14b549d092b4</strain>
    </source>
</reference>
<evidence type="ECO:0000313" key="12">
    <source>
        <dbReference type="EMBL" id="EBY0578229.1"/>
    </source>
</evidence>
<dbReference type="EMBL" id="AAGQWK010000070">
    <property type="protein sequence ID" value="EBR0144936.1"/>
    <property type="molecule type" value="Genomic_DNA"/>
</dbReference>
<dbReference type="Proteomes" id="UP000245147">
    <property type="component" value="Unassembled WGS sequence"/>
</dbReference>
<dbReference type="EMBL" id="DAAQNS010000054">
    <property type="protein sequence ID" value="HAE0115429.1"/>
    <property type="molecule type" value="Genomic_DNA"/>
</dbReference>
<dbReference type="EMBL" id="DAAQQN010000044">
    <property type="protein sequence ID" value="HAE0451821.1"/>
    <property type="molecule type" value="Genomic_DNA"/>
</dbReference>
<dbReference type="EMBL" id="AAGTMP010000025">
    <property type="protein sequence ID" value="EBR8143784.1"/>
    <property type="molecule type" value="Genomic_DNA"/>
</dbReference>
<protein>
    <submittedName>
        <fullName evidence="36">Uncharacterized protein</fullName>
    </submittedName>
</protein>
<evidence type="ECO:0000313" key="19">
    <source>
        <dbReference type="EMBL" id="ECA7465305.1"/>
    </source>
</evidence>
<reference evidence="2" key="3">
    <citation type="submission" date="2018-06" db="EMBL/GenBank/DDBJ databases">
        <authorList>
            <person name="Ashton P.M."/>
            <person name="Dallman T."/>
            <person name="Nair S."/>
            <person name="De Pinna E."/>
            <person name="Peters T."/>
            <person name="Grant K."/>
        </authorList>
    </citation>
    <scope>NUCLEOTIDE SEQUENCE</scope>
    <source>
        <strain evidence="11">152447</strain>
        <strain evidence="14">178634</strain>
        <strain evidence="6">178666</strain>
        <strain evidence="1">208936</strain>
        <strain evidence="9">250819</strain>
        <strain evidence="7">423873</strain>
        <strain evidence="2">428140</strain>
        <strain evidence="13">488730</strain>
        <strain evidence="4">535271</strain>
        <strain evidence="20">676364</strain>
    </source>
</reference>
<dbReference type="EMBL" id="AAHMZR010000087">
    <property type="protein sequence ID" value="EBY0578229.1"/>
    <property type="molecule type" value="Genomic_DNA"/>
</dbReference>
<evidence type="ECO:0000313" key="37">
    <source>
        <dbReference type="Proteomes" id="UP000245147"/>
    </source>
</evidence>
<evidence type="ECO:0000313" key="25">
    <source>
        <dbReference type="EMBL" id="EDB6497476.1"/>
    </source>
</evidence>
<dbReference type="EMBL" id="AAGTMP010000052">
    <property type="protein sequence ID" value="EBR8144315.1"/>
    <property type="molecule type" value="Genomic_DNA"/>
</dbReference>
<dbReference type="EMBL" id="AAHWZL010000025">
    <property type="protein sequence ID" value="ECB2570963.1"/>
    <property type="molecule type" value="Genomic_DNA"/>
</dbReference>
<reference evidence="18" key="6">
    <citation type="submission" date="2019-01" db="EMBL/GenBank/DDBJ databases">
        <authorList>
            <consortium name="GenomeTrakr network: Whole genome sequencing for foodborne pathogen traceback"/>
        </authorList>
    </citation>
    <scope>NUCLEOTIDE SEQUENCE</scope>
    <source>
        <strain evidence="25">FDA00004800</strain>
        <strain evidence="18">FSIS21923161</strain>
    </source>
</reference>
<evidence type="ECO:0000313" key="17">
    <source>
        <dbReference type="EMBL" id="EBZ7020192.1"/>
    </source>
</evidence>
<dbReference type="EMBL" id="AAHWZL010000061">
    <property type="protein sequence ID" value="ECB2571685.1"/>
    <property type="molecule type" value="Genomic_DNA"/>
</dbReference>
<dbReference type="Proteomes" id="UP000839928">
    <property type="component" value="Unassembled WGS sequence"/>
</dbReference>
<dbReference type="EMBL" id="AAGUFA010000041">
    <property type="protein sequence ID" value="EBS0219416.1"/>
    <property type="molecule type" value="Genomic_DNA"/>
</dbReference>
<dbReference type="EMBL" id="AAHORV010000065">
    <property type="protein sequence ID" value="EBY6739683.1"/>
    <property type="molecule type" value="Genomic_DNA"/>
</dbReference>
<dbReference type="EMBL" id="DAAQNS010000006">
    <property type="protein sequence ID" value="HAE0113033.1"/>
    <property type="molecule type" value="Genomic_DNA"/>
</dbReference>
<evidence type="ECO:0000313" key="30">
    <source>
        <dbReference type="EMBL" id="HAE0113033.1"/>
    </source>
</evidence>
<evidence type="ECO:0000313" key="7">
    <source>
        <dbReference type="EMBL" id="EBS0219416.1"/>
    </source>
</evidence>
<evidence type="ECO:0000313" key="9">
    <source>
        <dbReference type="EMBL" id="EBU7987814.1"/>
    </source>
</evidence>
<dbReference type="EMBL" id="AAKRAK010000003">
    <property type="protein sequence ID" value="ECU7931556.1"/>
    <property type="molecule type" value="Genomic_DNA"/>
</dbReference>
<evidence type="ECO:0000313" key="10">
    <source>
        <dbReference type="EMBL" id="EBU7988144.1"/>
    </source>
</evidence>
<reference evidence="36 37" key="2">
    <citation type="submission" date="2018-04" db="EMBL/GenBank/DDBJ databases">
        <title>Serotype diversity and antimicrobial resistance among Salmonella enterica isolated from patients at an equine referral hospital.</title>
        <authorList>
            <person name="Leon I.M."/>
            <person name="Lawhon S.D."/>
            <person name="Norman K.N."/>
            <person name="Threadgill D.S."/>
            <person name="Ohta N."/>
            <person name="Vinasco J."/>
            <person name="Scott H.M."/>
        </authorList>
    </citation>
    <scope>NUCLEOTIDE SEQUENCE [LARGE SCALE GENOMIC DNA]</scope>
    <source>
        <strain evidence="36 37">167</strain>
    </source>
</reference>
<evidence type="ECO:0000313" key="5">
    <source>
        <dbReference type="EMBL" id="EBR8144315.1"/>
    </source>
</evidence>
<dbReference type="EMBL" id="AAHRZG010000071">
    <property type="protein sequence ID" value="EBZ7020192.1"/>
    <property type="molecule type" value="Genomic_DNA"/>
</dbReference>
<dbReference type="AlphaFoldDB" id="A0A2T9I1T7"/>
<evidence type="ECO:0000313" key="16">
    <source>
        <dbReference type="EMBL" id="EBZ7019791.1"/>
    </source>
</evidence>
<evidence type="ECO:0000313" key="8">
    <source>
        <dbReference type="EMBL" id="EBS0219513.1"/>
    </source>
</evidence>
<dbReference type="EMBL" id="DAAQLP010000006">
    <property type="protein sequence ID" value="HAD9846714.1"/>
    <property type="molecule type" value="Genomic_DNA"/>
</dbReference>
<dbReference type="EMBL" id="AAGQKS010000003">
    <property type="protein sequence ID" value="EBQ8899755.1"/>
    <property type="molecule type" value="Genomic_DNA"/>
</dbReference>
<evidence type="ECO:0000313" key="35">
    <source>
        <dbReference type="EMBL" id="HAE0451821.1"/>
    </source>
</evidence>
<dbReference type="EMBL" id="AAKNHU010000085">
    <property type="protein sequence ID" value="ECT6086685.1"/>
    <property type="molecule type" value="Genomic_DNA"/>
</dbReference>
<evidence type="ECO:0000313" key="23">
    <source>
        <dbReference type="EMBL" id="ECT6086685.1"/>
    </source>
</evidence>
<evidence type="ECO:0000313" key="20">
    <source>
        <dbReference type="EMBL" id="ECB2570963.1"/>
    </source>
</evidence>
<evidence type="ECO:0000313" key="21">
    <source>
        <dbReference type="EMBL" id="ECB2571685.1"/>
    </source>
</evidence>
<dbReference type="EMBL" id="AAHDEP010000063">
    <property type="protein sequence ID" value="EBU7987814.1"/>
    <property type="molecule type" value="Genomic_DNA"/>
</dbReference>
<evidence type="ECO:0000313" key="3">
    <source>
        <dbReference type="EMBL" id="EBR0144936.1"/>
    </source>
</evidence>
<dbReference type="EMBL" id="AAGUBV010000005">
    <property type="protein sequence ID" value="EBR9963185.1"/>
    <property type="molecule type" value="Genomic_DNA"/>
</dbReference>
<evidence type="ECO:0000313" key="2">
    <source>
        <dbReference type="EMBL" id="EBR0144221.1"/>
    </source>
</evidence>
<reference evidence="26" key="1">
    <citation type="journal article" date="2018" name="Genome Biol.">
        <title>SKESA: strategic k-mer extension for scrupulous assemblies.</title>
        <authorList>
            <person name="Souvorov A."/>
            <person name="Agarwala R."/>
            <person name="Lipman D.J."/>
        </authorList>
    </citation>
    <scope>NUCLEOTIDE SEQUENCE</scope>
    <source>
        <strain evidence="26">09-3426</strain>
        <strain evidence="27">CE06.035</strain>
        <strain evidence="32">Sam_3440b185-6731-4f40-abe7-826e6475c527</strain>
        <strain evidence="34">Sam_5f569ebd-755b-4147-8429-4678b9c250cc</strain>
        <strain evidence="30">Sam_8b55db79-2e89-45d5-a9a1-8092f0a17964</strain>
        <strain evidence="29">Sam_997f2e98-28ae-496a-bdd7-14b549d092b4</strain>
    </source>
</reference>
<accession>A0A2T9I1T7</accession>
<evidence type="ECO:0000313" key="29">
    <source>
        <dbReference type="EMBL" id="HAD9846714.1"/>
    </source>
</evidence>
<evidence type="ECO:0000313" key="27">
    <source>
        <dbReference type="EMBL" id="HAD8175024.1"/>
    </source>
</evidence>
<evidence type="ECO:0000313" key="32">
    <source>
        <dbReference type="EMBL" id="HAE0206069.1"/>
    </source>
</evidence>
<dbReference type="EMBL" id="AAHDEP010000124">
    <property type="protein sequence ID" value="EBU7988144.1"/>
    <property type="molecule type" value="Genomic_DNA"/>
</dbReference>
<dbReference type="EMBL" id="AAGUFA010000073">
    <property type="protein sequence ID" value="EBS0219513.1"/>
    <property type="molecule type" value="Genomic_DNA"/>
</dbReference>
<gene>
    <name evidence="22" type="ORF">A3Z75_11605</name>
    <name evidence="23" type="ORF">A3Z75_24925</name>
    <name evidence="25" type="ORF">AL996_12175</name>
    <name evidence="24" type="ORF">BEI99_06850</name>
    <name evidence="36" type="ORF">C4792_18070</name>
    <name evidence="14" type="ORF">D5800_20505</name>
    <name evidence="15" type="ORF">D5800_24225</name>
    <name evidence="1" type="ORF">DKS77_02860</name>
    <name evidence="9" type="ORF">DLB38_24205</name>
    <name evidence="10" type="ORF">DLB38_26180</name>
    <name evidence="4" type="ORF">DN360_21705</name>
    <name evidence="5" type="ORF">DN360_24545</name>
    <name evidence="2" type="ORF">DNV88_22115</name>
    <name evidence="3" type="ORF">DNV88_25940</name>
    <name evidence="6" type="ORF">DTG92_06390</name>
    <name evidence="7" type="ORF">DTV28_23530</name>
    <name evidence="8" type="ORF">DTV28_24150</name>
    <name evidence="13" type="ORF">DU232_19465</name>
    <name evidence="11" type="ORF">DUR08_20445</name>
    <name evidence="12" type="ORF">DUR08_25435</name>
    <name evidence="16" type="ORF">EEQ47_21575</name>
    <name evidence="17" type="ORF">EEQ47_23740</name>
    <name evidence="18" type="ORF">EPK73_08735</name>
    <name evidence="19" type="ORF">EPK73_24020</name>
    <name evidence="20" type="ORF">EVU59_20145</name>
    <name evidence="21" type="ORF">EVU59_24005</name>
    <name evidence="26" type="ORF">G0D82_24055</name>
    <name evidence="27" type="ORF">G1157_11690</name>
    <name evidence="28" type="ORF">G1157_24310</name>
    <name evidence="32" type="ORF">G2167_12470</name>
    <name evidence="33" type="ORF">G2167_24135</name>
    <name evidence="29" type="ORF">G2187_13065</name>
    <name evidence="34" type="ORF">G2192_17640</name>
    <name evidence="35" type="ORF">G2192_24915</name>
    <name evidence="30" type="ORF">G2213_13420</name>
    <name evidence="31" type="ORF">G2213_26115</name>
</gene>
<dbReference type="EMBL" id="AAHVIS010000010">
    <property type="protein sequence ID" value="ECA7462394.1"/>
    <property type="molecule type" value="Genomic_DNA"/>
</dbReference>
<evidence type="ECO:0000313" key="31">
    <source>
        <dbReference type="EMBL" id="HAE0115429.1"/>
    </source>
</evidence>
<evidence type="ECO:0000313" key="13">
    <source>
        <dbReference type="EMBL" id="EBY1991161.1"/>
    </source>
</evidence>
<evidence type="ECO:0000313" key="11">
    <source>
        <dbReference type="EMBL" id="EBY0577295.1"/>
    </source>
</evidence>
<dbReference type="EMBL" id="DAAPXI010000036">
    <property type="protein sequence ID" value="HAD8177430.1"/>
    <property type="molecule type" value="Genomic_DNA"/>
</dbReference>
<evidence type="ECO:0000313" key="4">
    <source>
        <dbReference type="EMBL" id="EBR8143784.1"/>
    </source>
</evidence>
<dbReference type="EMBL" id="QDOG01000011">
    <property type="protein sequence ID" value="PVL91760.1"/>
    <property type="molecule type" value="Genomic_DNA"/>
</dbReference>
<evidence type="ECO:0000313" key="1">
    <source>
        <dbReference type="EMBL" id="EBQ8899755.1"/>
    </source>
</evidence>
<dbReference type="EMBL" id="AAHVIS010000095">
    <property type="protein sequence ID" value="ECA7465305.1"/>
    <property type="molecule type" value="Genomic_DNA"/>
</dbReference>
<dbReference type="EMBL" id="AAHORV010000026">
    <property type="protein sequence ID" value="EBY6738992.1"/>
    <property type="molecule type" value="Genomic_DNA"/>
</dbReference>
<dbReference type="EMBL" id="AALOGT010000005">
    <property type="protein sequence ID" value="EDB6497476.1"/>
    <property type="molecule type" value="Genomic_DNA"/>
</dbReference>
<dbReference type="EMBL" id="AAHRZG010000035">
    <property type="protein sequence ID" value="EBZ7019791.1"/>
    <property type="molecule type" value="Genomic_DNA"/>
</dbReference>
<evidence type="ECO:0000313" key="36">
    <source>
        <dbReference type="EMBL" id="PVL91760.1"/>
    </source>
</evidence>